<sequence>MRERGIDDRGSAHCPTSAREPTAPLLVPESRKTTADYSTRRHLEAFSLRRPGVSRAFLARRRRGRPCEGGRRGGEKARYLVKGNEPRGEGNRGRGEAARSSRLVPCGRTEGARFLSLDQHQPSEPAWKEEPARLIPKTLTVSPLRAIARIANLADRCWHSRISASARRRHTDTERVEWCLFLDARSVSPHQHLPIGRRARRPQAGREKGFDVRESAVRLAIAWYSQTHFTMRRDAGRHRGQQRRKSAVKAADLETLKPTVEPPSQGHATLQVLEAATRPLGSAVAPVQANPHSIGLPGHLQQQPHHHQQPQQHSSSSGPLAGQQPPPQPQQQHPPHGGSQHGGGSDKPAKQKRHRTRFTPAQLQELERSFSKTHYPDIFMREELAMRIGLTESRVQVPCRWPDPRSGAASPEDRGRLRTRDSGSTQLGRERDLAAMRPLTVLPGILGGAGRGDKSGPRVWSERGRLRVAGCRFSPPRRLPPLSR</sequence>
<gene>
    <name evidence="1" type="ORF">HPB50_021902</name>
</gene>
<name>A0ACB7SY23_HYAAI</name>
<keyword evidence="2" id="KW-1185">Reference proteome</keyword>
<protein>
    <submittedName>
        <fullName evidence="1">Uncharacterized protein</fullName>
    </submittedName>
</protein>
<dbReference type="EMBL" id="CM023482">
    <property type="protein sequence ID" value="KAH6939856.1"/>
    <property type="molecule type" value="Genomic_DNA"/>
</dbReference>
<comment type="caution">
    <text evidence="1">The sequence shown here is derived from an EMBL/GenBank/DDBJ whole genome shotgun (WGS) entry which is preliminary data.</text>
</comment>
<organism evidence="1 2">
    <name type="scientific">Hyalomma asiaticum</name>
    <name type="common">Tick</name>
    <dbReference type="NCBI Taxonomy" id="266040"/>
    <lineage>
        <taxon>Eukaryota</taxon>
        <taxon>Metazoa</taxon>
        <taxon>Ecdysozoa</taxon>
        <taxon>Arthropoda</taxon>
        <taxon>Chelicerata</taxon>
        <taxon>Arachnida</taxon>
        <taxon>Acari</taxon>
        <taxon>Parasitiformes</taxon>
        <taxon>Ixodida</taxon>
        <taxon>Ixodoidea</taxon>
        <taxon>Ixodidae</taxon>
        <taxon>Hyalomminae</taxon>
        <taxon>Hyalomma</taxon>
    </lineage>
</organism>
<evidence type="ECO:0000313" key="2">
    <source>
        <dbReference type="Proteomes" id="UP000821845"/>
    </source>
</evidence>
<accession>A0ACB7SY23</accession>
<proteinExistence type="predicted"/>
<dbReference type="Proteomes" id="UP000821845">
    <property type="component" value="Chromosome 2"/>
</dbReference>
<reference evidence="1" key="1">
    <citation type="submission" date="2020-05" db="EMBL/GenBank/DDBJ databases">
        <title>Large-scale comparative analyses of tick genomes elucidate their genetic diversity and vector capacities.</title>
        <authorList>
            <person name="Jia N."/>
            <person name="Wang J."/>
            <person name="Shi W."/>
            <person name="Du L."/>
            <person name="Sun Y."/>
            <person name="Zhan W."/>
            <person name="Jiang J."/>
            <person name="Wang Q."/>
            <person name="Zhang B."/>
            <person name="Ji P."/>
            <person name="Sakyi L.B."/>
            <person name="Cui X."/>
            <person name="Yuan T."/>
            <person name="Jiang B."/>
            <person name="Yang W."/>
            <person name="Lam T.T.-Y."/>
            <person name="Chang Q."/>
            <person name="Ding S."/>
            <person name="Wang X."/>
            <person name="Zhu J."/>
            <person name="Ruan X."/>
            <person name="Zhao L."/>
            <person name="Wei J."/>
            <person name="Que T."/>
            <person name="Du C."/>
            <person name="Cheng J."/>
            <person name="Dai P."/>
            <person name="Han X."/>
            <person name="Huang E."/>
            <person name="Gao Y."/>
            <person name="Liu J."/>
            <person name="Shao H."/>
            <person name="Ye R."/>
            <person name="Li L."/>
            <person name="Wei W."/>
            <person name="Wang X."/>
            <person name="Wang C."/>
            <person name="Yang T."/>
            <person name="Huo Q."/>
            <person name="Li W."/>
            <person name="Guo W."/>
            <person name="Chen H."/>
            <person name="Zhou L."/>
            <person name="Ni X."/>
            <person name="Tian J."/>
            <person name="Zhou Y."/>
            <person name="Sheng Y."/>
            <person name="Liu T."/>
            <person name="Pan Y."/>
            <person name="Xia L."/>
            <person name="Li J."/>
            <person name="Zhao F."/>
            <person name="Cao W."/>
        </authorList>
    </citation>
    <scope>NUCLEOTIDE SEQUENCE</scope>
    <source>
        <strain evidence="1">Hyas-2018</strain>
    </source>
</reference>
<evidence type="ECO:0000313" key="1">
    <source>
        <dbReference type="EMBL" id="KAH6939856.1"/>
    </source>
</evidence>